<reference evidence="3 4" key="1">
    <citation type="journal article" date="2023" name="Mol. Phylogenet. Evol.">
        <title>Genome-scale phylogeny and comparative genomics of the fungal order Sordariales.</title>
        <authorList>
            <person name="Hensen N."/>
            <person name="Bonometti L."/>
            <person name="Westerberg I."/>
            <person name="Brannstrom I.O."/>
            <person name="Guillou S."/>
            <person name="Cros-Aarteil S."/>
            <person name="Calhoun S."/>
            <person name="Haridas S."/>
            <person name="Kuo A."/>
            <person name="Mondo S."/>
            <person name="Pangilinan J."/>
            <person name="Riley R."/>
            <person name="LaButti K."/>
            <person name="Andreopoulos B."/>
            <person name="Lipzen A."/>
            <person name="Chen C."/>
            <person name="Yan M."/>
            <person name="Daum C."/>
            <person name="Ng V."/>
            <person name="Clum A."/>
            <person name="Steindorff A."/>
            <person name="Ohm R.A."/>
            <person name="Martin F."/>
            <person name="Silar P."/>
            <person name="Natvig D.O."/>
            <person name="Lalanne C."/>
            <person name="Gautier V."/>
            <person name="Ament-Velasquez S.L."/>
            <person name="Kruys A."/>
            <person name="Hutchinson M.I."/>
            <person name="Powell A.J."/>
            <person name="Barry K."/>
            <person name="Miller A.N."/>
            <person name="Grigoriev I.V."/>
            <person name="Debuchy R."/>
            <person name="Gladieux P."/>
            <person name="Hiltunen Thoren M."/>
            <person name="Johannesson H."/>
        </authorList>
    </citation>
    <scope>NUCLEOTIDE SEQUENCE [LARGE SCALE GENOMIC DNA]</scope>
    <source>
        <strain evidence="3 4">FGSC 10403</strain>
    </source>
</reference>
<proteinExistence type="predicted"/>
<dbReference type="EMBL" id="JAULSX010000012">
    <property type="protein sequence ID" value="KAK3484990.1"/>
    <property type="molecule type" value="Genomic_DNA"/>
</dbReference>
<comment type="caution">
    <text evidence="3">The sequence shown here is derived from an EMBL/GenBank/DDBJ whole genome shotgun (WGS) entry which is preliminary data.</text>
</comment>
<organism evidence="3 4">
    <name type="scientific">Neurospora hispaniola</name>
    <dbReference type="NCBI Taxonomy" id="588809"/>
    <lineage>
        <taxon>Eukaryota</taxon>
        <taxon>Fungi</taxon>
        <taxon>Dikarya</taxon>
        <taxon>Ascomycota</taxon>
        <taxon>Pezizomycotina</taxon>
        <taxon>Sordariomycetes</taxon>
        <taxon>Sordariomycetidae</taxon>
        <taxon>Sordariales</taxon>
        <taxon>Sordariaceae</taxon>
        <taxon>Neurospora</taxon>
    </lineage>
</organism>
<evidence type="ECO:0000256" key="1">
    <source>
        <dbReference type="SAM" id="Coils"/>
    </source>
</evidence>
<dbReference type="GeneID" id="87878220"/>
<sequence>MLNPTANRGAKRRYPSPNATDYNEFEPPRVPLFCMPLTQSRKLIRFPYIPMPSTTKITPRPTKRVKWNKEPAHWRTTPGDFVDGTVLHPSSSSDDDDDDTNHNPDSGLRNTSASSDGSNASSDIIMLDGSPCSSKAELARLPPKNNNKNKRPLSEPALYHTIDEAVARTLKRRLVPHLNKVEEMVQLNAAEALERMRERIRIAYQLDFEKLEEQVRKAKRVCKEREREIERLVREREGGYWGDVFGDDAVGEKKGEEGLEGEKKGEEMAVERVRRMFIEVRAKVWEFVSSSAIQLETKKAKVMEVDVMRLPWVPDQQLFGNASVEVRRFLVMAAVFQVLYSRILRPGHRTFGAELDGEVDERGETRRVERQLEDIEGYLMRHEKVGHKGEAKWRAVNINLFKQLRNGILTVEAKSAAQTLIGYLEPLMNFTFARNKKMVEKIIEQLCEQAVDLKLAIRKSPVPLRIEIASKSIDEEDDEDPPEWEPKVDKTGKPLIDPRWHEKMGQLKLTTEERDVSTRVKYIAFIPFGALARCEPNGVKVAVERAWTIGRA</sequence>
<feature type="compositionally biased region" description="Acidic residues" evidence="2">
    <location>
        <begin position="474"/>
        <end position="483"/>
    </location>
</feature>
<keyword evidence="4" id="KW-1185">Reference proteome</keyword>
<feature type="coiled-coil region" evidence="1">
    <location>
        <begin position="201"/>
        <end position="235"/>
    </location>
</feature>
<name>A0AAJ0HY87_9PEZI</name>
<feature type="region of interest" description="Disordered" evidence="2">
    <location>
        <begin position="473"/>
        <end position="492"/>
    </location>
</feature>
<evidence type="ECO:0000313" key="4">
    <source>
        <dbReference type="Proteomes" id="UP001285908"/>
    </source>
</evidence>
<feature type="region of interest" description="Disordered" evidence="2">
    <location>
        <begin position="54"/>
        <end position="155"/>
    </location>
</feature>
<evidence type="ECO:0000256" key="2">
    <source>
        <dbReference type="SAM" id="MobiDB-lite"/>
    </source>
</evidence>
<evidence type="ECO:0000313" key="3">
    <source>
        <dbReference type="EMBL" id="KAK3484990.1"/>
    </source>
</evidence>
<dbReference type="RefSeq" id="XP_062688016.1">
    <property type="nucleotide sequence ID" value="XM_062840598.1"/>
</dbReference>
<keyword evidence="1" id="KW-0175">Coiled coil</keyword>
<gene>
    <name evidence="3" type="ORF">B0T23DRAFT_436952</name>
</gene>
<feature type="compositionally biased region" description="Low complexity" evidence="2">
    <location>
        <begin position="112"/>
        <end position="123"/>
    </location>
</feature>
<accession>A0AAJ0HY87</accession>
<dbReference type="AlphaFoldDB" id="A0AAJ0HY87"/>
<dbReference type="Proteomes" id="UP001285908">
    <property type="component" value="Unassembled WGS sequence"/>
</dbReference>
<protein>
    <submittedName>
        <fullName evidence="3">Uncharacterized protein</fullName>
    </submittedName>
</protein>
<feature type="region of interest" description="Disordered" evidence="2">
    <location>
        <begin position="1"/>
        <end position="28"/>
    </location>
</feature>